<protein>
    <submittedName>
        <fullName evidence="2">Putative secreted protein</fullName>
    </submittedName>
</protein>
<accession>A0A2M4B573</accession>
<feature type="region of interest" description="Disordered" evidence="1">
    <location>
        <begin position="81"/>
        <end position="104"/>
    </location>
</feature>
<dbReference type="AlphaFoldDB" id="A0A2M4B573"/>
<dbReference type="EMBL" id="GGFK01014846">
    <property type="protein sequence ID" value="MBW48167.1"/>
    <property type="molecule type" value="Transcribed_RNA"/>
</dbReference>
<reference evidence="2" key="1">
    <citation type="submission" date="2018-01" db="EMBL/GenBank/DDBJ databases">
        <title>An insight into the sialome of Amazonian anophelines.</title>
        <authorList>
            <person name="Ribeiro J.M."/>
            <person name="Scarpassa V."/>
            <person name="Calvo E."/>
        </authorList>
    </citation>
    <scope>NUCLEOTIDE SEQUENCE</scope>
    <source>
        <tissue evidence="2">Salivary glands</tissue>
    </source>
</reference>
<sequence length="104" mass="11146">MPSLLCLRTNWTLLSNTWPAALLATMWFSSSQTALMKIVLQRRLDTSLCMVTLSIGKPVSKSQNQTTFSRLPVTRISLRSAASSSSSSSPSCAPSSSSSLSTTT</sequence>
<evidence type="ECO:0000313" key="2">
    <source>
        <dbReference type="EMBL" id="MBW48167.1"/>
    </source>
</evidence>
<evidence type="ECO:0000256" key="1">
    <source>
        <dbReference type="SAM" id="MobiDB-lite"/>
    </source>
</evidence>
<name>A0A2M4B573_9DIPT</name>
<proteinExistence type="predicted"/>
<organism evidence="2">
    <name type="scientific">Anopheles triannulatus</name>
    <dbReference type="NCBI Taxonomy" id="58253"/>
    <lineage>
        <taxon>Eukaryota</taxon>
        <taxon>Metazoa</taxon>
        <taxon>Ecdysozoa</taxon>
        <taxon>Arthropoda</taxon>
        <taxon>Hexapoda</taxon>
        <taxon>Insecta</taxon>
        <taxon>Pterygota</taxon>
        <taxon>Neoptera</taxon>
        <taxon>Endopterygota</taxon>
        <taxon>Diptera</taxon>
        <taxon>Nematocera</taxon>
        <taxon>Culicoidea</taxon>
        <taxon>Culicidae</taxon>
        <taxon>Anophelinae</taxon>
        <taxon>Anopheles</taxon>
    </lineage>
</organism>